<accession>A0ABT8HSL2</accession>
<evidence type="ECO:0008006" key="3">
    <source>
        <dbReference type="Google" id="ProtNLM"/>
    </source>
</evidence>
<evidence type="ECO:0000313" key="1">
    <source>
        <dbReference type="EMBL" id="MDN4523765.1"/>
    </source>
</evidence>
<dbReference type="RefSeq" id="WP_301164776.1">
    <property type="nucleotide sequence ID" value="NZ_JAUHTR010000001.1"/>
</dbReference>
<sequence length="189" mass="21583">MRPYQFFELEGYTRKPFCSNTFALYSSQTNMNETSGWLSLFQGRLTSVQPLMNQLCLEIEQLYGDACCTIMLLDPKKQRFYVGACPSQSDKYIQSLNGITLAVNLYEKKRLPPPIHTILSISKENSNPSFLSELNGQCVIPFYNDNTQQLMGLFIVNLPRKSHLCDQLLSGLCHRTEIMSMEMTKATVQ</sequence>
<evidence type="ECO:0000313" key="2">
    <source>
        <dbReference type="Proteomes" id="UP001172721"/>
    </source>
</evidence>
<dbReference type="EMBL" id="JAUHTR010000001">
    <property type="protein sequence ID" value="MDN4523765.1"/>
    <property type="molecule type" value="Genomic_DNA"/>
</dbReference>
<dbReference type="Proteomes" id="UP001172721">
    <property type="component" value="Unassembled WGS sequence"/>
</dbReference>
<reference evidence="1" key="1">
    <citation type="submission" date="2023-07" db="EMBL/GenBank/DDBJ databases">
        <title>Fictibacillus sp. isolated from freshwater pond.</title>
        <authorList>
            <person name="Kirdat K."/>
            <person name="Bhat A."/>
            <person name="Mourya A."/>
            <person name="Yadav A."/>
        </authorList>
    </citation>
    <scope>NUCLEOTIDE SEQUENCE</scope>
    <source>
        <strain evidence="1">NE201</strain>
    </source>
</reference>
<protein>
    <recommendedName>
        <fullName evidence="3">GAF domain-containing protein</fullName>
    </recommendedName>
</protein>
<comment type="caution">
    <text evidence="1">The sequence shown here is derived from an EMBL/GenBank/DDBJ whole genome shotgun (WGS) entry which is preliminary data.</text>
</comment>
<organism evidence="1 2">
    <name type="scientific">Fictibacillus fluitans</name>
    <dbReference type="NCBI Taxonomy" id="3058422"/>
    <lineage>
        <taxon>Bacteria</taxon>
        <taxon>Bacillati</taxon>
        <taxon>Bacillota</taxon>
        <taxon>Bacilli</taxon>
        <taxon>Bacillales</taxon>
        <taxon>Fictibacillaceae</taxon>
        <taxon>Fictibacillus</taxon>
    </lineage>
</organism>
<name>A0ABT8HSL2_9BACL</name>
<keyword evidence="2" id="KW-1185">Reference proteome</keyword>
<gene>
    <name evidence="1" type="ORF">QYB97_04730</name>
</gene>
<proteinExistence type="predicted"/>